<organism evidence="1 2">
    <name type="scientific">Ficus carica</name>
    <name type="common">Common fig</name>
    <dbReference type="NCBI Taxonomy" id="3494"/>
    <lineage>
        <taxon>Eukaryota</taxon>
        <taxon>Viridiplantae</taxon>
        <taxon>Streptophyta</taxon>
        <taxon>Embryophyta</taxon>
        <taxon>Tracheophyta</taxon>
        <taxon>Spermatophyta</taxon>
        <taxon>Magnoliopsida</taxon>
        <taxon>eudicotyledons</taxon>
        <taxon>Gunneridae</taxon>
        <taxon>Pentapetalae</taxon>
        <taxon>rosids</taxon>
        <taxon>fabids</taxon>
        <taxon>Rosales</taxon>
        <taxon>Moraceae</taxon>
        <taxon>Ficeae</taxon>
        <taxon>Ficus</taxon>
    </lineage>
</organism>
<dbReference type="Proteomes" id="UP001187192">
    <property type="component" value="Unassembled WGS sequence"/>
</dbReference>
<proteinExistence type="predicted"/>
<keyword evidence="2" id="KW-1185">Reference proteome</keyword>
<dbReference type="PANTHER" id="PTHR35463:SF10">
    <property type="entry name" value="TRANSMEMBRANE PROTEIN"/>
    <property type="match status" value="1"/>
</dbReference>
<gene>
    <name evidence="1" type="ORF">TIFTF001_004164</name>
</gene>
<evidence type="ECO:0000313" key="2">
    <source>
        <dbReference type="Proteomes" id="UP001187192"/>
    </source>
</evidence>
<evidence type="ECO:0000313" key="1">
    <source>
        <dbReference type="EMBL" id="GMN33434.1"/>
    </source>
</evidence>
<protein>
    <submittedName>
        <fullName evidence="1">Uncharacterized protein</fullName>
    </submittedName>
</protein>
<accession>A0AA87ZAN3</accession>
<reference evidence="1" key="1">
    <citation type="submission" date="2023-07" db="EMBL/GenBank/DDBJ databases">
        <title>draft genome sequence of fig (Ficus carica).</title>
        <authorList>
            <person name="Takahashi T."/>
            <person name="Nishimura K."/>
        </authorList>
    </citation>
    <scope>NUCLEOTIDE SEQUENCE</scope>
</reference>
<dbReference type="PANTHER" id="PTHR35463">
    <property type="entry name" value="TRANSMEMBRANE PROTEIN"/>
    <property type="match status" value="1"/>
</dbReference>
<name>A0AA87ZAN3_FICCA</name>
<comment type="caution">
    <text evidence="1">The sequence shown here is derived from an EMBL/GenBank/DDBJ whole genome shotgun (WGS) entry which is preliminary data.</text>
</comment>
<dbReference type="AlphaFoldDB" id="A0AA87ZAN3"/>
<dbReference type="EMBL" id="BTGU01000004">
    <property type="protein sequence ID" value="GMN33434.1"/>
    <property type="molecule type" value="Genomic_DNA"/>
</dbReference>
<sequence length="168" mass="18948">MEVLSSSKRNLKLSLDIFHSPKFNAMDKSSINTAFFLLWLIIISVQISSSSEQNQQVDHKREEKPSFAKTVQRTISLLKHSHRRSWEKIKTTMHEIQFRYFPPNLDFRCSDEANAGNMKEAVGKSCKISKEMVEGSAESAAEVVGKTVHKTAKKVSESVSGEESDAEL</sequence>